<evidence type="ECO:0000256" key="2">
    <source>
        <dbReference type="ARBA" id="ARBA00004956"/>
    </source>
</evidence>
<evidence type="ECO:0000313" key="17">
    <source>
        <dbReference type="Proteomes" id="UP001413721"/>
    </source>
</evidence>
<dbReference type="RefSeq" id="WP_345932824.1">
    <property type="nucleotide sequence ID" value="NZ_JBBKTV010000004.1"/>
</dbReference>
<dbReference type="PROSITE" id="PS50968">
    <property type="entry name" value="BIOTINYL_LIPOYL"/>
    <property type="match status" value="1"/>
</dbReference>
<evidence type="ECO:0000256" key="4">
    <source>
        <dbReference type="ARBA" id="ARBA00022598"/>
    </source>
</evidence>
<feature type="domain" description="CoA carboxyltransferase C-terminal" evidence="15">
    <location>
        <begin position="873"/>
        <end position="1112"/>
    </location>
</feature>
<dbReference type="InterPro" id="IPR011053">
    <property type="entry name" value="Single_hybrid_motif"/>
</dbReference>
<dbReference type="InterPro" id="IPR011054">
    <property type="entry name" value="Rudment_hybrid_motif"/>
</dbReference>
<dbReference type="SUPFAM" id="SSF52096">
    <property type="entry name" value="ClpP/crotonase"/>
    <property type="match status" value="2"/>
</dbReference>
<dbReference type="PANTHER" id="PTHR48095">
    <property type="entry name" value="PYRUVATE CARBOXYLASE SUBUNIT A"/>
    <property type="match status" value="1"/>
</dbReference>
<keyword evidence="16" id="KW-0808">Transferase</keyword>
<dbReference type="SUPFAM" id="SSF52440">
    <property type="entry name" value="PreATP-grasp domain"/>
    <property type="match status" value="1"/>
</dbReference>
<dbReference type="InterPro" id="IPR005482">
    <property type="entry name" value="Biotin_COase_C"/>
</dbReference>
<evidence type="ECO:0000256" key="6">
    <source>
        <dbReference type="ARBA" id="ARBA00022840"/>
    </source>
</evidence>
<evidence type="ECO:0000256" key="1">
    <source>
        <dbReference type="ARBA" id="ARBA00001953"/>
    </source>
</evidence>
<evidence type="ECO:0000259" key="13">
    <source>
        <dbReference type="PROSITE" id="PS50979"/>
    </source>
</evidence>
<dbReference type="InterPro" id="IPR005479">
    <property type="entry name" value="CPAse_ATP-bd"/>
</dbReference>
<keyword evidence="5 9" id="KW-0547">Nucleotide-binding</keyword>
<reference evidence="16 17" key="1">
    <citation type="submission" date="2024-03" db="EMBL/GenBank/DDBJ databases">
        <title>High-quality draft genome sequencing of Tistrella sp. BH-R2-4.</title>
        <authorList>
            <person name="Dong C."/>
        </authorList>
    </citation>
    <scope>NUCLEOTIDE SEQUENCE [LARGE SCALE GENOMIC DNA]</scope>
    <source>
        <strain evidence="16 17">BH-R2-4</strain>
    </source>
</reference>
<evidence type="ECO:0000259" key="11">
    <source>
        <dbReference type="PROSITE" id="PS50968"/>
    </source>
</evidence>
<dbReference type="Pfam" id="PF00289">
    <property type="entry name" value="Biotin_carb_N"/>
    <property type="match status" value="1"/>
</dbReference>
<evidence type="ECO:0000256" key="5">
    <source>
        <dbReference type="ARBA" id="ARBA00022741"/>
    </source>
</evidence>
<name>A0ABU9YLK6_9PROT</name>
<sequence>MTATASPSPTAPSAASPSTGSPAPTAPLFRRILIANRGEIAIRIARAAADLGIATVAVAPKDDARALHTRRADASVDLPGTGAAAYLNGAAVIQAALDNDCDAIHPGYGFLAENAGFARACAEAGLTFIGPRPEALDLFGDKGAARRLARETGAPLARGTEHATSLQEALGFLEGLGDGGAIMIKAVAGGGGRGMRMVRDVAELPDAYARAGAEALGAFGSDALYVEELISPARHIEVQILGDVGGQVIHLHERECSLQRRHQKLVEIAPFPGLDPALRARITDTAVALARAAGIHTLCTMEFLLDGRDPHGQRPGEQRFVFMEANPRLQVEHTVTEEVTGVDLVQAQIALAAGRSLADLGLRADSLPQPDGIAVQVRINMETIGADAVAVPTGGIISAFEVPSGRGIRVETFGYTGYATSPHYDSLLAKLIVHVPGNRLDVALDRAYRALSEFQIAGVATNIGFLQSLIRDEAVRAGRYDTGFITAHAAALVATAGSHPKLYPEAGNGGAAKAAAGPVAPEGTEPVAAPMTGRVVSIEVAAGDVVRPGTIVAIIEAMKMEHTIAAGRTGIVRAVVAAVDDTVYGDQPILFVEPGAVDAEAVEAVATIDPDHIRPDLASILELYDELTDARRPDAVARRRKTGQRTARENIEDLADPGSFMEYGALALAAQRSRHDFETLKKMSPADGLVAGVGQVNGAAFGPDRGRCMLMSYDYTVLAGTQGFMNHKKMDRMFHLANDWKLPVVVFAEGGGGRPGDTDHIGVAGLDVPTFKLLAQMSGKAPTVAVVSGRCFAGNAAIAGVCDVIIATRNTNLGMGGPAMIEGGGLGVYKPEEVGPVDVQAPNGVIDILVDDEEAAVAATKQYLSYFQGPIADWDCADQRALRNTIPENRLRAYDIRQVIDLMADAGSVLELRPDYGIGILSALIRIEGRPMGLLANNPRHLGGAIDGEAAEKAARFMELCEAHGLPILTLCDTPGFMVGPEAEKTALVRRVSRMFVGAANMTVPMFTIVLRKGYGLGAQAMAGGNMHSPAFTVSWPTGEFGGMGLEGAVRLGYRRDLEAIADPAAREARYQELVAALYQRGKAANMAAFLEIDGVIDPALSRDWIRRGLDIFPCPPAPAGGAKRRAFVPTR</sequence>
<dbReference type="Gene3D" id="3.90.226.10">
    <property type="entry name" value="2-enoyl-CoA Hydratase, Chain A, domain 1"/>
    <property type="match status" value="2"/>
</dbReference>
<dbReference type="InterPro" id="IPR016185">
    <property type="entry name" value="PreATP-grasp_dom_sf"/>
</dbReference>
<dbReference type="Gene3D" id="3.40.50.20">
    <property type="match status" value="1"/>
</dbReference>
<feature type="domain" description="Biotin carboxylation" evidence="13">
    <location>
        <begin position="28"/>
        <end position="490"/>
    </location>
</feature>
<dbReference type="CDD" id="cd06850">
    <property type="entry name" value="biotinyl_domain"/>
    <property type="match status" value="1"/>
</dbReference>
<evidence type="ECO:0000259" key="14">
    <source>
        <dbReference type="PROSITE" id="PS50980"/>
    </source>
</evidence>
<feature type="domain" description="CoA carboxyltransferase N-terminal" evidence="14">
    <location>
        <begin position="610"/>
        <end position="879"/>
    </location>
</feature>
<keyword evidence="6 9" id="KW-0067">ATP-binding</keyword>
<feature type="domain" description="ATP-grasp" evidence="12">
    <location>
        <begin position="146"/>
        <end position="353"/>
    </location>
</feature>
<dbReference type="Gene3D" id="3.30.470.20">
    <property type="entry name" value="ATP-grasp fold, B domain"/>
    <property type="match status" value="1"/>
</dbReference>
<dbReference type="InterPro" id="IPR011764">
    <property type="entry name" value="Biotin_carboxylation_dom"/>
</dbReference>
<dbReference type="InterPro" id="IPR011762">
    <property type="entry name" value="COA_CT_N"/>
</dbReference>
<dbReference type="InterPro" id="IPR034733">
    <property type="entry name" value="AcCoA_carboxyl_beta"/>
</dbReference>
<protein>
    <recommendedName>
        <fullName evidence="3">acetyl-CoA carboxylase</fullName>
        <ecNumber evidence="3">6.4.1.2</ecNumber>
    </recommendedName>
</protein>
<comment type="cofactor">
    <cofactor evidence="1">
        <name>biotin</name>
        <dbReference type="ChEBI" id="CHEBI:57586"/>
    </cofactor>
</comment>
<dbReference type="InterPro" id="IPR011763">
    <property type="entry name" value="COA_CT_C"/>
</dbReference>
<evidence type="ECO:0000313" key="16">
    <source>
        <dbReference type="EMBL" id="MEN2989692.1"/>
    </source>
</evidence>
<dbReference type="SMART" id="SM00878">
    <property type="entry name" value="Biotin_carb_C"/>
    <property type="match status" value="1"/>
</dbReference>
<evidence type="ECO:0000259" key="15">
    <source>
        <dbReference type="PROSITE" id="PS50989"/>
    </source>
</evidence>
<dbReference type="SUPFAM" id="SSF51230">
    <property type="entry name" value="Single hybrid motif"/>
    <property type="match status" value="1"/>
</dbReference>
<dbReference type="Gene3D" id="2.40.50.100">
    <property type="match status" value="1"/>
</dbReference>
<evidence type="ECO:0000256" key="7">
    <source>
        <dbReference type="ARBA" id="ARBA00023267"/>
    </source>
</evidence>
<dbReference type="PROSITE" id="PS50989">
    <property type="entry name" value="COA_CT_CTER"/>
    <property type="match status" value="1"/>
</dbReference>
<comment type="caution">
    <text evidence="16">The sequence shown here is derived from an EMBL/GenBank/DDBJ whole genome shotgun (WGS) entry which is preliminary data.</text>
</comment>
<evidence type="ECO:0000256" key="10">
    <source>
        <dbReference type="SAM" id="MobiDB-lite"/>
    </source>
</evidence>
<dbReference type="Gene3D" id="3.30.1490.20">
    <property type="entry name" value="ATP-grasp fold, A domain"/>
    <property type="match status" value="1"/>
</dbReference>
<dbReference type="PROSITE" id="PS00867">
    <property type="entry name" value="CPSASE_2"/>
    <property type="match status" value="1"/>
</dbReference>
<dbReference type="PROSITE" id="PS00188">
    <property type="entry name" value="BIOTIN"/>
    <property type="match status" value="1"/>
</dbReference>
<dbReference type="GO" id="GO:0016740">
    <property type="term" value="F:transferase activity"/>
    <property type="evidence" value="ECO:0007669"/>
    <property type="project" value="UniProtKB-KW"/>
</dbReference>
<comment type="pathway">
    <text evidence="2">Lipid metabolism; malonyl-CoA biosynthesis; malonyl-CoA from acetyl-CoA: step 1/1.</text>
</comment>
<proteinExistence type="predicted"/>
<dbReference type="Pfam" id="PF01039">
    <property type="entry name" value="Carboxyl_trans"/>
    <property type="match status" value="1"/>
</dbReference>
<dbReference type="InterPro" id="IPR013815">
    <property type="entry name" value="ATP_grasp_subdomain_1"/>
</dbReference>
<dbReference type="PROSITE" id="PS50980">
    <property type="entry name" value="COA_CT_NTER"/>
    <property type="match status" value="1"/>
</dbReference>
<dbReference type="InterPro" id="IPR029045">
    <property type="entry name" value="ClpP/crotonase-like_dom_sf"/>
</dbReference>
<dbReference type="InterPro" id="IPR001882">
    <property type="entry name" value="Biotin_BS"/>
</dbReference>
<dbReference type="PANTHER" id="PTHR48095:SF5">
    <property type="entry name" value="BLL7292 PROTEIN"/>
    <property type="match status" value="1"/>
</dbReference>
<dbReference type="InterPro" id="IPR005481">
    <property type="entry name" value="BC-like_N"/>
</dbReference>
<gene>
    <name evidence="16" type="ORF">WG926_15355</name>
</gene>
<dbReference type="SUPFAM" id="SSF56059">
    <property type="entry name" value="Glutathione synthetase ATP-binding domain-like"/>
    <property type="match status" value="1"/>
</dbReference>
<dbReference type="Pfam" id="PF00364">
    <property type="entry name" value="Biotin_lipoyl"/>
    <property type="match status" value="1"/>
</dbReference>
<keyword evidence="4" id="KW-0436">Ligase</keyword>
<dbReference type="InterPro" id="IPR011761">
    <property type="entry name" value="ATP-grasp"/>
</dbReference>
<keyword evidence="7" id="KW-0092">Biotin</keyword>
<dbReference type="EC" id="6.4.1.2" evidence="3"/>
<keyword evidence="8" id="KW-0511">Multifunctional enzyme</keyword>
<dbReference type="Pfam" id="PF02786">
    <property type="entry name" value="CPSase_L_D2"/>
    <property type="match status" value="1"/>
</dbReference>
<evidence type="ECO:0000259" key="12">
    <source>
        <dbReference type="PROSITE" id="PS50975"/>
    </source>
</evidence>
<dbReference type="PROSITE" id="PS50975">
    <property type="entry name" value="ATP_GRASP"/>
    <property type="match status" value="1"/>
</dbReference>
<feature type="region of interest" description="Disordered" evidence="10">
    <location>
        <begin position="1"/>
        <end position="23"/>
    </location>
</feature>
<evidence type="ECO:0000256" key="9">
    <source>
        <dbReference type="PROSITE-ProRule" id="PRU00409"/>
    </source>
</evidence>
<keyword evidence="17" id="KW-1185">Reference proteome</keyword>
<evidence type="ECO:0000256" key="8">
    <source>
        <dbReference type="ARBA" id="ARBA00023268"/>
    </source>
</evidence>
<dbReference type="SUPFAM" id="SSF51246">
    <property type="entry name" value="Rudiment single hybrid motif"/>
    <property type="match status" value="1"/>
</dbReference>
<dbReference type="InterPro" id="IPR051602">
    <property type="entry name" value="ACC_Biotin_Carboxylase"/>
</dbReference>
<dbReference type="PROSITE" id="PS50979">
    <property type="entry name" value="BC"/>
    <property type="match status" value="1"/>
</dbReference>
<dbReference type="Proteomes" id="UP001413721">
    <property type="component" value="Unassembled WGS sequence"/>
</dbReference>
<accession>A0ABU9YLK6</accession>
<dbReference type="Pfam" id="PF02785">
    <property type="entry name" value="Biotin_carb_C"/>
    <property type="match status" value="1"/>
</dbReference>
<dbReference type="InterPro" id="IPR000089">
    <property type="entry name" value="Biotin_lipoyl"/>
</dbReference>
<dbReference type="EMBL" id="JBBKTW010000005">
    <property type="protein sequence ID" value="MEN2989692.1"/>
    <property type="molecule type" value="Genomic_DNA"/>
</dbReference>
<feature type="domain" description="Lipoyl-binding" evidence="11">
    <location>
        <begin position="519"/>
        <end position="593"/>
    </location>
</feature>
<evidence type="ECO:0000256" key="3">
    <source>
        <dbReference type="ARBA" id="ARBA00013058"/>
    </source>
</evidence>
<organism evidence="16 17">
    <name type="scientific">Tistrella arctica</name>
    <dbReference type="NCBI Taxonomy" id="3133430"/>
    <lineage>
        <taxon>Bacteria</taxon>
        <taxon>Pseudomonadati</taxon>
        <taxon>Pseudomonadota</taxon>
        <taxon>Alphaproteobacteria</taxon>
        <taxon>Geminicoccales</taxon>
        <taxon>Geminicoccaceae</taxon>
        <taxon>Tistrella</taxon>
    </lineage>
</organism>